<dbReference type="RefSeq" id="WP_160633019.1">
    <property type="nucleotide sequence ID" value="NZ_WWNE01000006.1"/>
</dbReference>
<organism evidence="3 4">
    <name type="scientific">Acidiluteibacter ferrifornacis</name>
    <dbReference type="NCBI Taxonomy" id="2692424"/>
    <lineage>
        <taxon>Bacteria</taxon>
        <taxon>Pseudomonadati</taxon>
        <taxon>Bacteroidota</taxon>
        <taxon>Flavobacteriia</taxon>
        <taxon>Flavobacteriales</taxon>
        <taxon>Cryomorphaceae</taxon>
        <taxon>Acidiluteibacter</taxon>
    </lineage>
</organism>
<keyword evidence="4" id="KW-1185">Reference proteome</keyword>
<dbReference type="GO" id="GO:0000155">
    <property type="term" value="F:phosphorelay sensor kinase activity"/>
    <property type="evidence" value="ECO:0007669"/>
    <property type="project" value="InterPro"/>
</dbReference>
<dbReference type="Gene3D" id="3.30.565.10">
    <property type="entry name" value="Histidine kinase-like ATPase, C-terminal domain"/>
    <property type="match status" value="1"/>
</dbReference>
<comment type="caution">
    <text evidence="3">The sequence shown here is derived from an EMBL/GenBank/DDBJ whole genome shotgun (WGS) entry which is preliminary data.</text>
</comment>
<keyword evidence="1" id="KW-0812">Transmembrane</keyword>
<dbReference type="GO" id="GO:0016020">
    <property type="term" value="C:membrane"/>
    <property type="evidence" value="ECO:0007669"/>
    <property type="project" value="InterPro"/>
</dbReference>
<feature type="transmembrane region" description="Helical" evidence="1">
    <location>
        <begin position="80"/>
        <end position="99"/>
    </location>
</feature>
<feature type="domain" description="Signal transduction histidine kinase internal region" evidence="2">
    <location>
        <begin position="160"/>
        <end position="238"/>
    </location>
</feature>
<reference evidence="3 4" key="1">
    <citation type="submission" date="2019-12" db="EMBL/GenBank/DDBJ databases">
        <authorList>
            <person name="Zhao J."/>
        </authorList>
    </citation>
    <scope>NUCLEOTIDE SEQUENCE [LARGE SCALE GENOMIC DNA]</scope>
    <source>
        <strain evidence="3 4">S-15</strain>
    </source>
</reference>
<evidence type="ECO:0000313" key="4">
    <source>
        <dbReference type="Proteomes" id="UP000470771"/>
    </source>
</evidence>
<dbReference type="InterPro" id="IPR036890">
    <property type="entry name" value="HATPase_C_sf"/>
</dbReference>
<keyword evidence="3" id="KW-0418">Kinase</keyword>
<dbReference type="InterPro" id="IPR050640">
    <property type="entry name" value="Bact_2-comp_sensor_kinase"/>
</dbReference>
<dbReference type="Pfam" id="PF06580">
    <property type="entry name" value="His_kinase"/>
    <property type="match status" value="1"/>
</dbReference>
<gene>
    <name evidence="3" type="ORF">GQN54_08075</name>
</gene>
<protein>
    <submittedName>
        <fullName evidence="3">Histidine kinase</fullName>
    </submittedName>
</protein>
<feature type="transmembrane region" description="Helical" evidence="1">
    <location>
        <begin position="41"/>
        <end position="59"/>
    </location>
</feature>
<name>A0A6N9NJN9_9FLAO</name>
<dbReference type="EMBL" id="WWNE01000006">
    <property type="protein sequence ID" value="NBG66074.1"/>
    <property type="molecule type" value="Genomic_DNA"/>
</dbReference>
<keyword evidence="1" id="KW-1133">Transmembrane helix</keyword>
<dbReference type="Proteomes" id="UP000470771">
    <property type="component" value="Unassembled WGS sequence"/>
</dbReference>
<dbReference type="PANTHER" id="PTHR34220:SF7">
    <property type="entry name" value="SENSOR HISTIDINE KINASE YPDA"/>
    <property type="match status" value="1"/>
</dbReference>
<dbReference type="PANTHER" id="PTHR34220">
    <property type="entry name" value="SENSOR HISTIDINE KINASE YPDA"/>
    <property type="match status" value="1"/>
</dbReference>
<keyword evidence="3" id="KW-0808">Transferase</keyword>
<proteinExistence type="predicted"/>
<keyword evidence="1" id="KW-0472">Membrane</keyword>
<feature type="transmembrane region" description="Helical" evidence="1">
    <location>
        <begin position="12"/>
        <end position="29"/>
    </location>
</feature>
<sequence length="360" mass="42215">MKIVFKQQNLYWISQVYGWLIYVVLMGLLNQLNGAELNRQLIFNLLVTFSLGVLISHIYRELILKLNWLKYQLYKLIPRILVACLVFGTLFFTVHTIISDVLIAGERYVFEWIDVIRNVINQTVIFLLWSSLYFLFHFVQNYRKEEIKNLKWQAARNEIELNKIKSQLNPHFIFNSMNSIRALVGEDPEKAKDSITRLSNILRSSFMLGKQEVIGFKDEMQLVQDYLILEKTRFEERLAVEYSIDENTYDWPVPPLMVQTLVENGIKHGISKLRDGGSISISSKIENDLLKIRILNSGLYDEQLISETAFGLENTKQRLYLLFGKQAHFSIFNNSKNEVEVQLHIPHHVIQFDYDESNNN</sequence>
<dbReference type="AlphaFoldDB" id="A0A6N9NJN9"/>
<feature type="transmembrane region" description="Helical" evidence="1">
    <location>
        <begin position="119"/>
        <end position="139"/>
    </location>
</feature>
<evidence type="ECO:0000313" key="3">
    <source>
        <dbReference type="EMBL" id="NBG66074.1"/>
    </source>
</evidence>
<evidence type="ECO:0000259" key="2">
    <source>
        <dbReference type="Pfam" id="PF06580"/>
    </source>
</evidence>
<evidence type="ECO:0000256" key="1">
    <source>
        <dbReference type="SAM" id="Phobius"/>
    </source>
</evidence>
<dbReference type="SUPFAM" id="SSF55874">
    <property type="entry name" value="ATPase domain of HSP90 chaperone/DNA topoisomerase II/histidine kinase"/>
    <property type="match status" value="1"/>
</dbReference>
<dbReference type="InterPro" id="IPR010559">
    <property type="entry name" value="Sig_transdc_His_kin_internal"/>
</dbReference>
<accession>A0A6N9NJN9</accession>